<dbReference type="InterPro" id="IPR036525">
    <property type="entry name" value="Tubulin/FtsZ_GTPase_sf"/>
</dbReference>
<keyword evidence="2 4" id="KW-0547">Nucleotide-binding</keyword>
<keyword evidence="4" id="KW-0717">Septation</keyword>
<feature type="binding site" evidence="4">
    <location>
        <position position="188"/>
    </location>
    <ligand>
        <name>GTP</name>
        <dbReference type="ChEBI" id="CHEBI:37565"/>
    </ligand>
</feature>
<evidence type="ECO:0000256" key="3">
    <source>
        <dbReference type="ARBA" id="ARBA00023134"/>
    </source>
</evidence>
<protein>
    <recommendedName>
        <fullName evidence="4 5">Cell division protein FtsZ</fullName>
    </recommendedName>
</protein>
<dbReference type="SUPFAM" id="SSF52490">
    <property type="entry name" value="Tubulin nucleotide-binding domain-like"/>
    <property type="match status" value="1"/>
</dbReference>
<feature type="binding site" evidence="4">
    <location>
        <position position="140"/>
    </location>
    <ligand>
        <name>GTP</name>
        <dbReference type="ChEBI" id="CHEBI:37565"/>
    </ligand>
</feature>
<evidence type="ECO:0000256" key="1">
    <source>
        <dbReference type="ARBA" id="ARBA00009690"/>
    </source>
</evidence>
<dbReference type="InterPro" id="IPR000158">
    <property type="entry name" value="Cell_div_FtsZ"/>
</dbReference>
<comment type="similarity">
    <text evidence="1 4">Belongs to the FtsZ family.</text>
</comment>
<dbReference type="InterPro" id="IPR018316">
    <property type="entry name" value="Tubulin/FtsZ_2-layer-sand-dom"/>
</dbReference>
<comment type="subcellular location">
    <subcellularLocation>
        <location evidence="4">Cytoplasm</location>
    </subcellularLocation>
    <text evidence="4">Assembles at midcell at the inner surface of the cytoplasmic membrane.</text>
</comment>
<gene>
    <name evidence="8" type="primary">ftsZ_1</name>
    <name evidence="4" type="synonym">ftsZ</name>
    <name evidence="8" type="ORF">TUM4438_21440</name>
</gene>
<dbReference type="PANTHER" id="PTHR30314">
    <property type="entry name" value="CELL DIVISION PROTEIN FTSZ-RELATED"/>
    <property type="match status" value="1"/>
</dbReference>
<evidence type="ECO:0000313" key="8">
    <source>
        <dbReference type="EMBL" id="GIU46201.1"/>
    </source>
</evidence>
<dbReference type="NCBIfam" id="TIGR00065">
    <property type="entry name" value="ftsZ"/>
    <property type="match status" value="1"/>
</dbReference>
<evidence type="ECO:0000256" key="4">
    <source>
        <dbReference type="HAMAP-Rule" id="MF_00909"/>
    </source>
</evidence>
<sequence>MFELLTPNEQTPRITVFGVGGCGCNTINQLSQSAVADNVQLVAVNTDAQSLTLSQCSTRLQIGQQVTKGLGAGARPQKGYEAAKESDTDIRDLIEQADVVFITGGMGGGTGTGAIPFMASIAAELNKPLVAVVTTPFSIEGHQRSKIARAGIDQLMQQADAVIVLPNDKLLEALDKKISLVNAFYQSNGILQDVLQGLTTTISQAGLINIDLNDFVEVISHHGRAAMGVAKQMQGDDLQLTINNALKNPLLEQIDLTKAKGAIVSVMATDQIELSQYNCIGATLQQQLDPDALVIIGLTLVPELDCELELMVIATGISDESLDKVSKADDAHIQITSIVEDETLNKDSKKELAKPVTVNKARFDTSELLNLHDFLKEKSARAINLPEEELDIPTYTRKQTC</sequence>
<evidence type="ECO:0000256" key="5">
    <source>
        <dbReference type="NCBIfam" id="TIGR00065"/>
    </source>
</evidence>
<dbReference type="InterPro" id="IPR024757">
    <property type="entry name" value="FtsZ_C"/>
</dbReference>
<feature type="domain" description="Tubulin/FtsZ 2-layer sandwich" evidence="7">
    <location>
        <begin position="208"/>
        <end position="326"/>
    </location>
</feature>
<dbReference type="Gene3D" id="3.40.50.1440">
    <property type="entry name" value="Tubulin/FtsZ, GTPase domain"/>
    <property type="match status" value="1"/>
</dbReference>
<dbReference type="InterPro" id="IPR045061">
    <property type="entry name" value="FtsZ/CetZ"/>
</dbReference>
<dbReference type="Pfam" id="PF12327">
    <property type="entry name" value="FtsZ_C"/>
    <property type="match status" value="1"/>
</dbReference>
<dbReference type="Proteomes" id="UP000887104">
    <property type="component" value="Unassembled WGS sequence"/>
</dbReference>
<comment type="caution">
    <text evidence="8">The sequence shown here is derived from an EMBL/GenBank/DDBJ whole genome shotgun (WGS) entry which is preliminary data.</text>
</comment>
<feature type="binding site" evidence="4">
    <location>
        <position position="144"/>
    </location>
    <ligand>
        <name>GTP</name>
        <dbReference type="ChEBI" id="CHEBI:37565"/>
    </ligand>
</feature>
<dbReference type="EMBL" id="BPEY01000034">
    <property type="protein sequence ID" value="GIU46201.1"/>
    <property type="molecule type" value="Genomic_DNA"/>
</dbReference>
<dbReference type="SUPFAM" id="SSF55307">
    <property type="entry name" value="Tubulin C-terminal domain-like"/>
    <property type="match status" value="1"/>
</dbReference>
<dbReference type="InterPro" id="IPR003008">
    <property type="entry name" value="Tubulin_FtsZ_GTPase"/>
</dbReference>
<keyword evidence="3 4" id="KW-0342">GTP-binding</keyword>
<dbReference type="PROSITE" id="PS01134">
    <property type="entry name" value="FTSZ_1"/>
    <property type="match status" value="1"/>
</dbReference>
<keyword evidence="4" id="KW-0131">Cell cycle</keyword>
<dbReference type="PRINTS" id="PR00423">
    <property type="entry name" value="CELLDVISFTSZ"/>
</dbReference>
<evidence type="ECO:0000259" key="7">
    <source>
        <dbReference type="SMART" id="SM00865"/>
    </source>
</evidence>
<keyword evidence="4" id="KW-0963">Cytoplasm</keyword>
<accession>A0ABQ4PFC7</accession>
<evidence type="ECO:0000256" key="2">
    <source>
        <dbReference type="ARBA" id="ARBA00022741"/>
    </source>
</evidence>
<dbReference type="SMART" id="SM00865">
    <property type="entry name" value="Tubulin_C"/>
    <property type="match status" value="1"/>
</dbReference>
<dbReference type="SMART" id="SM00864">
    <property type="entry name" value="Tubulin"/>
    <property type="match status" value="1"/>
</dbReference>
<dbReference type="CDD" id="cd02201">
    <property type="entry name" value="FtsZ_type1"/>
    <property type="match status" value="1"/>
</dbReference>
<keyword evidence="4 8" id="KW-0132">Cell division</keyword>
<feature type="domain" description="Tubulin/FtsZ GTPase" evidence="6">
    <location>
        <begin position="13"/>
        <end position="206"/>
    </location>
</feature>
<dbReference type="RefSeq" id="WP_220781185.1">
    <property type="nucleotide sequence ID" value="NZ_BPEY01000034.1"/>
</dbReference>
<feature type="binding site" evidence="4">
    <location>
        <begin position="109"/>
        <end position="111"/>
    </location>
    <ligand>
        <name>GTP</name>
        <dbReference type="ChEBI" id="CHEBI:37565"/>
    </ligand>
</feature>
<dbReference type="PANTHER" id="PTHR30314:SF3">
    <property type="entry name" value="MITOCHONDRIAL DIVISION PROTEIN FSZA"/>
    <property type="match status" value="1"/>
</dbReference>
<organism evidence="8 9">
    <name type="scientific">Shewanella sairae</name>
    <dbReference type="NCBI Taxonomy" id="190310"/>
    <lineage>
        <taxon>Bacteria</taxon>
        <taxon>Pseudomonadati</taxon>
        <taxon>Pseudomonadota</taxon>
        <taxon>Gammaproteobacteria</taxon>
        <taxon>Alteromonadales</taxon>
        <taxon>Shewanellaceae</taxon>
        <taxon>Shewanella</taxon>
    </lineage>
</organism>
<comment type="caution">
    <text evidence="4">Lacks conserved residue(s) required for the propagation of feature annotation.</text>
</comment>
<dbReference type="InterPro" id="IPR008280">
    <property type="entry name" value="Tub_FtsZ_C"/>
</dbReference>
<evidence type="ECO:0000259" key="6">
    <source>
        <dbReference type="SMART" id="SM00864"/>
    </source>
</evidence>
<dbReference type="InterPro" id="IPR020805">
    <property type="entry name" value="Cell_div_FtsZ_CS"/>
</dbReference>
<reference evidence="8" key="1">
    <citation type="submission" date="2021-05" db="EMBL/GenBank/DDBJ databases">
        <title>Molecular characterization for Shewanella algae harboring chromosomal blaOXA-55-like strains isolated from clinical and environment sample.</title>
        <authorList>
            <person name="Ohama Y."/>
            <person name="Aoki K."/>
            <person name="Harada S."/>
            <person name="Moriya K."/>
            <person name="Ishii Y."/>
            <person name="Tateda K."/>
        </authorList>
    </citation>
    <scope>NUCLEOTIDE SEQUENCE</scope>
    <source>
        <strain evidence="8">JCM 11563</strain>
    </source>
</reference>
<proteinExistence type="inferred from homology"/>
<evidence type="ECO:0000313" key="9">
    <source>
        <dbReference type="Proteomes" id="UP000887104"/>
    </source>
</evidence>
<dbReference type="Pfam" id="PF00091">
    <property type="entry name" value="Tubulin"/>
    <property type="match status" value="1"/>
</dbReference>
<dbReference type="GO" id="GO:0051301">
    <property type="term" value="P:cell division"/>
    <property type="evidence" value="ECO:0007669"/>
    <property type="project" value="UniProtKB-KW"/>
</dbReference>
<keyword evidence="9" id="KW-1185">Reference proteome</keyword>
<dbReference type="HAMAP" id="MF_00909">
    <property type="entry name" value="FtsZ"/>
    <property type="match status" value="1"/>
</dbReference>
<comment type="function">
    <text evidence="4">Essential cell division protein that forms a contractile ring structure (Z ring) at the future cell division site. The regulation of the ring assembly controls the timing and the location of cell division. One of the functions of the FtsZ ring is to recruit other cell division proteins to the septum to produce a new cell wall between the dividing cells. Binds GTP and shows GTPase activity.</text>
</comment>
<name>A0ABQ4PFC7_9GAMM</name>
<comment type="subunit">
    <text evidence="4">Homodimer. Polymerizes to form a dynamic ring structure in a strictly GTP-dependent manner. Interacts directly with several other division proteins.</text>
</comment>